<dbReference type="SUPFAM" id="SSF51182">
    <property type="entry name" value="RmlC-like cupins"/>
    <property type="match status" value="1"/>
</dbReference>
<dbReference type="PANTHER" id="PTHR36540:SF1">
    <property type="entry name" value="PYRIMIDINE_PURINE NUCLEOSIDE PHOSPHORYLASE"/>
    <property type="match status" value="1"/>
</dbReference>
<comment type="catalytic activity">
    <reaction evidence="3">
        <text>xanthosine + phosphate = alpha-D-ribose 1-phosphate + xanthine</text>
        <dbReference type="Rhea" id="RHEA:27638"/>
        <dbReference type="ChEBI" id="CHEBI:17712"/>
        <dbReference type="ChEBI" id="CHEBI:18107"/>
        <dbReference type="ChEBI" id="CHEBI:43474"/>
        <dbReference type="ChEBI" id="CHEBI:57720"/>
        <dbReference type="EC" id="2.4.2.1"/>
    </reaction>
</comment>
<dbReference type="AlphaFoldDB" id="A0A857JJQ4"/>
<dbReference type="RefSeq" id="WP_160178670.1">
    <property type="nucleotide sequence ID" value="NZ_CP047656.1"/>
</dbReference>
<dbReference type="HAMAP" id="MF_01537">
    <property type="entry name" value="Nucleos_phosphorylase_PpnP"/>
    <property type="match status" value="1"/>
</dbReference>
<keyword evidence="2 3" id="KW-0808">Transferase</keyword>
<dbReference type="InterPro" id="IPR009664">
    <property type="entry name" value="Ppnp"/>
</dbReference>
<dbReference type="FunFam" id="2.60.120.10:FF:000016">
    <property type="entry name" value="Pyrimidine/purine nucleoside phosphorylase"/>
    <property type="match status" value="1"/>
</dbReference>
<dbReference type="OrthoDB" id="9793848at2"/>
<keyword evidence="1 3" id="KW-0328">Glycosyltransferase</keyword>
<dbReference type="InterPro" id="IPR011051">
    <property type="entry name" value="RmlC_Cupin_sf"/>
</dbReference>
<dbReference type="Gene3D" id="2.60.120.10">
    <property type="entry name" value="Jelly Rolls"/>
    <property type="match status" value="1"/>
</dbReference>
<comment type="catalytic activity">
    <reaction evidence="3">
        <text>cytidine + phosphate = cytosine + alpha-D-ribose 1-phosphate</text>
        <dbReference type="Rhea" id="RHEA:52540"/>
        <dbReference type="ChEBI" id="CHEBI:16040"/>
        <dbReference type="ChEBI" id="CHEBI:17562"/>
        <dbReference type="ChEBI" id="CHEBI:43474"/>
        <dbReference type="ChEBI" id="CHEBI:57720"/>
        <dbReference type="EC" id="2.4.2.2"/>
    </reaction>
</comment>
<sequence length="93" mass="10100">MFNVNEYFEGNVKSIAFDTAVGNSTLGVMAPGEYEFATSKHETMSVVSGAMTVLLPGETEWKTFPAGQVFTVDANVKFKAQVSVNTAYLCDYV</sequence>
<organism evidence="4 5">
    <name type="scientific">Paraglaciecola mesophila</name>
    <dbReference type="NCBI Taxonomy" id="197222"/>
    <lineage>
        <taxon>Bacteria</taxon>
        <taxon>Pseudomonadati</taxon>
        <taxon>Pseudomonadota</taxon>
        <taxon>Gammaproteobacteria</taxon>
        <taxon>Alteromonadales</taxon>
        <taxon>Alteromonadaceae</taxon>
        <taxon>Paraglaciecola</taxon>
    </lineage>
</organism>
<comment type="function">
    <text evidence="3">Catalyzes the phosphorolysis of diverse nucleosides, yielding D-ribose 1-phosphate and the respective free bases. Can use uridine, adenosine, guanosine, cytidine, thymidine, inosine and xanthosine as substrates. Also catalyzes the reverse reactions.</text>
</comment>
<comment type="similarity">
    <text evidence="3">Belongs to the nucleoside phosphorylase PpnP family.</text>
</comment>
<dbReference type="GO" id="GO:0004731">
    <property type="term" value="F:purine-nucleoside phosphorylase activity"/>
    <property type="evidence" value="ECO:0007669"/>
    <property type="project" value="UniProtKB-UniRule"/>
</dbReference>
<evidence type="ECO:0000256" key="2">
    <source>
        <dbReference type="ARBA" id="ARBA00022679"/>
    </source>
</evidence>
<gene>
    <name evidence="3" type="primary">ppnP</name>
    <name evidence="4" type="ORF">FX988_01086</name>
</gene>
<keyword evidence="5" id="KW-1185">Reference proteome</keyword>
<accession>A0A857JJQ4</accession>
<dbReference type="PANTHER" id="PTHR36540">
    <property type="entry name" value="PYRIMIDINE/PURINE NUCLEOSIDE PHOSPHORYLASE"/>
    <property type="match status" value="1"/>
</dbReference>
<dbReference type="CDD" id="cd20296">
    <property type="entry name" value="cupin_PpnP-like"/>
    <property type="match status" value="1"/>
</dbReference>
<dbReference type="Proteomes" id="UP000464524">
    <property type="component" value="Chromosome"/>
</dbReference>
<evidence type="ECO:0000313" key="5">
    <source>
        <dbReference type="Proteomes" id="UP000464524"/>
    </source>
</evidence>
<dbReference type="GO" id="GO:0005829">
    <property type="term" value="C:cytosol"/>
    <property type="evidence" value="ECO:0007669"/>
    <property type="project" value="TreeGrafter"/>
</dbReference>
<evidence type="ECO:0000256" key="1">
    <source>
        <dbReference type="ARBA" id="ARBA00022676"/>
    </source>
</evidence>
<comment type="catalytic activity">
    <reaction evidence="3">
        <text>adenosine + phosphate = alpha-D-ribose 1-phosphate + adenine</text>
        <dbReference type="Rhea" id="RHEA:27642"/>
        <dbReference type="ChEBI" id="CHEBI:16335"/>
        <dbReference type="ChEBI" id="CHEBI:16708"/>
        <dbReference type="ChEBI" id="CHEBI:43474"/>
        <dbReference type="ChEBI" id="CHEBI:57720"/>
        <dbReference type="EC" id="2.4.2.1"/>
    </reaction>
</comment>
<dbReference type="InterPro" id="IPR014710">
    <property type="entry name" value="RmlC-like_jellyroll"/>
</dbReference>
<comment type="catalytic activity">
    <reaction evidence="3">
        <text>thymidine + phosphate = 2-deoxy-alpha-D-ribose 1-phosphate + thymine</text>
        <dbReference type="Rhea" id="RHEA:16037"/>
        <dbReference type="ChEBI" id="CHEBI:17748"/>
        <dbReference type="ChEBI" id="CHEBI:17821"/>
        <dbReference type="ChEBI" id="CHEBI:43474"/>
        <dbReference type="ChEBI" id="CHEBI:57259"/>
        <dbReference type="EC" id="2.4.2.2"/>
    </reaction>
</comment>
<dbReference type="Pfam" id="PF06865">
    <property type="entry name" value="Ppnp"/>
    <property type="match status" value="1"/>
</dbReference>
<evidence type="ECO:0000313" key="4">
    <source>
        <dbReference type="EMBL" id="QHJ10864.1"/>
    </source>
</evidence>
<comment type="catalytic activity">
    <reaction evidence="3">
        <text>inosine + phosphate = alpha-D-ribose 1-phosphate + hypoxanthine</text>
        <dbReference type="Rhea" id="RHEA:27646"/>
        <dbReference type="ChEBI" id="CHEBI:17368"/>
        <dbReference type="ChEBI" id="CHEBI:17596"/>
        <dbReference type="ChEBI" id="CHEBI:43474"/>
        <dbReference type="ChEBI" id="CHEBI:57720"/>
        <dbReference type="EC" id="2.4.2.1"/>
    </reaction>
</comment>
<comment type="catalytic activity">
    <reaction evidence="3">
        <text>guanosine + phosphate = alpha-D-ribose 1-phosphate + guanine</text>
        <dbReference type="Rhea" id="RHEA:13233"/>
        <dbReference type="ChEBI" id="CHEBI:16235"/>
        <dbReference type="ChEBI" id="CHEBI:16750"/>
        <dbReference type="ChEBI" id="CHEBI:43474"/>
        <dbReference type="ChEBI" id="CHEBI:57720"/>
        <dbReference type="EC" id="2.4.2.1"/>
    </reaction>
</comment>
<dbReference type="EMBL" id="CP047656">
    <property type="protein sequence ID" value="QHJ10864.1"/>
    <property type="molecule type" value="Genomic_DNA"/>
</dbReference>
<protein>
    <recommendedName>
        <fullName evidence="3">Pyrimidine/purine nucleoside phosphorylase</fullName>
        <ecNumber evidence="3">2.4.2.1</ecNumber>
        <ecNumber evidence="3">2.4.2.2</ecNumber>
    </recommendedName>
    <alternativeName>
        <fullName evidence="3">Adenosine phosphorylase</fullName>
    </alternativeName>
    <alternativeName>
        <fullName evidence="3">Cytidine phosphorylase</fullName>
    </alternativeName>
    <alternativeName>
        <fullName evidence="3">Guanosine phosphorylase</fullName>
    </alternativeName>
    <alternativeName>
        <fullName evidence="3">Inosine phosphorylase</fullName>
    </alternativeName>
    <alternativeName>
        <fullName evidence="3">Thymidine phosphorylase</fullName>
    </alternativeName>
    <alternativeName>
        <fullName evidence="3">Uridine phosphorylase</fullName>
    </alternativeName>
    <alternativeName>
        <fullName evidence="3">Xanthosine phosphorylase</fullName>
    </alternativeName>
</protein>
<evidence type="ECO:0000256" key="3">
    <source>
        <dbReference type="HAMAP-Rule" id="MF_01537"/>
    </source>
</evidence>
<reference evidence="4 5" key="1">
    <citation type="submission" date="2019-12" db="EMBL/GenBank/DDBJ databases">
        <title>Genome sequencing and assembly of endphytes of Porphyra tenera.</title>
        <authorList>
            <person name="Park J.M."/>
            <person name="Shin R."/>
            <person name="Jo S.H."/>
        </authorList>
    </citation>
    <scope>NUCLEOTIDE SEQUENCE [LARGE SCALE GENOMIC DNA]</scope>
    <source>
        <strain evidence="4 5">GPM4</strain>
    </source>
</reference>
<dbReference type="EC" id="2.4.2.2" evidence="3"/>
<dbReference type="GO" id="GO:0016154">
    <property type="term" value="F:pyrimidine-nucleoside phosphorylase activity"/>
    <property type="evidence" value="ECO:0007669"/>
    <property type="project" value="UniProtKB-UniRule"/>
</dbReference>
<name>A0A857JJQ4_9ALTE</name>
<comment type="catalytic activity">
    <reaction evidence="3">
        <text>uridine + phosphate = alpha-D-ribose 1-phosphate + uracil</text>
        <dbReference type="Rhea" id="RHEA:24388"/>
        <dbReference type="ChEBI" id="CHEBI:16704"/>
        <dbReference type="ChEBI" id="CHEBI:17568"/>
        <dbReference type="ChEBI" id="CHEBI:43474"/>
        <dbReference type="ChEBI" id="CHEBI:57720"/>
        <dbReference type="EC" id="2.4.2.2"/>
    </reaction>
</comment>
<proteinExistence type="inferred from homology"/>
<dbReference type="KEGG" id="pmes:FX988_01086"/>
<comment type="catalytic activity">
    <reaction evidence="3">
        <text>a purine D-ribonucleoside + phosphate = a purine nucleobase + alpha-D-ribose 1-phosphate</text>
        <dbReference type="Rhea" id="RHEA:19805"/>
        <dbReference type="ChEBI" id="CHEBI:26386"/>
        <dbReference type="ChEBI" id="CHEBI:43474"/>
        <dbReference type="ChEBI" id="CHEBI:57720"/>
        <dbReference type="ChEBI" id="CHEBI:142355"/>
        <dbReference type="EC" id="2.4.2.1"/>
    </reaction>
</comment>
<dbReference type="EC" id="2.4.2.1" evidence="3"/>